<keyword evidence="4 5" id="KW-0720">Serine protease</keyword>
<dbReference type="InterPro" id="IPR015500">
    <property type="entry name" value="Peptidase_S8_subtilisin-rel"/>
</dbReference>
<evidence type="ECO:0000256" key="4">
    <source>
        <dbReference type="ARBA" id="ARBA00022825"/>
    </source>
</evidence>
<accession>A0A345BUZ0</accession>
<dbReference type="PROSITE" id="PS00137">
    <property type="entry name" value="SUBTILASE_HIS"/>
    <property type="match status" value="1"/>
</dbReference>
<organism evidence="8 9">
    <name type="scientific">Salicibibacter kimchii</name>
    <dbReference type="NCBI Taxonomy" id="2099786"/>
    <lineage>
        <taxon>Bacteria</taxon>
        <taxon>Bacillati</taxon>
        <taxon>Bacillota</taxon>
        <taxon>Bacilli</taxon>
        <taxon>Bacillales</taxon>
        <taxon>Bacillaceae</taxon>
        <taxon>Salicibibacter</taxon>
    </lineage>
</organism>
<dbReference type="OrthoDB" id="9798386at2"/>
<dbReference type="AlphaFoldDB" id="A0A345BUZ0"/>
<feature type="active site" description="Charge relay system" evidence="5">
    <location>
        <position position="86"/>
    </location>
</feature>
<evidence type="ECO:0000259" key="7">
    <source>
        <dbReference type="Pfam" id="PF00082"/>
    </source>
</evidence>
<dbReference type="KEGG" id="rue:DT065_01200"/>
<dbReference type="SUPFAM" id="SSF52743">
    <property type="entry name" value="Subtilisin-like"/>
    <property type="match status" value="1"/>
</dbReference>
<feature type="active site" description="Charge relay system" evidence="5">
    <location>
        <position position="49"/>
    </location>
</feature>
<evidence type="ECO:0000256" key="5">
    <source>
        <dbReference type="PROSITE-ProRule" id="PRU01240"/>
    </source>
</evidence>
<name>A0A345BUZ0_9BACI</name>
<dbReference type="PROSITE" id="PS51892">
    <property type="entry name" value="SUBTILASE"/>
    <property type="match status" value="1"/>
</dbReference>
<dbReference type="InterPro" id="IPR023828">
    <property type="entry name" value="Peptidase_S8_Ser-AS"/>
</dbReference>
<dbReference type="InterPro" id="IPR000209">
    <property type="entry name" value="Peptidase_S8/S53_dom"/>
</dbReference>
<dbReference type="EMBL" id="CP031092">
    <property type="protein sequence ID" value="AXF54771.1"/>
    <property type="molecule type" value="Genomic_DNA"/>
</dbReference>
<proteinExistence type="inferred from homology"/>
<dbReference type="InterPro" id="IPR023827">
    <property type="entry name" value="Peptidase_S8_Asp-AS"/>
</dbReference>
<dbReference type="InterPro" id="IPR051048">
    <property type="entry name" value="Peptidase_S8/S53_subtilisin"/>
</dbReference>
<dbReference type="InterPro" id="IPR022398">
    <property type="entry name" value="Peptidase_S8_His-AS"/>
</dbReference>
<dbReference type="InterPro" id="IPR036852">
    <property type="entry name" value="Peptidase_S8/S53_dom_sf"/>
</dbReference>
<evidence type="ECO:0000256" key="6">
    <source>
        <dbReference type="RuleBase" id="RU003355"/>
    </source>
</evidence>
<evidence type="ECO:0000256" key="3">
    <source>
        <dbReference type="ARBA" id="ARBA00022801"/>
    </source>
</evidence>
<keyword evidence="2 5" id="KW-0645">Protease</keyword>
<feature type="active site" description="Charge relay system" evidence="5">
    <location>
        <position position="250"/>
    </location>
</feature>
<dbReference type="RefSeq" id="WP_114370151.1">
    <property type="nucleotide sequence ID" value="NZ_CP031092.1"/>
</dbReference>
<dbReference type="PANTHER" id="PTHR43399:SF4">
    <property type="entry name" value="CELL WALL-ASSOCIATED PROTEASE"/>
    <property type="match status" value="1"/>
</dbReference>
<dbReference type="CDD" id="cd07477">
    <property type="entry name" value="Peptidases_S8_Subtilisin_subset"/>
    <property type="match status" value="1"/>
</dbReference>
<dbReference type="PRINTS" id="PR00723">
    <property type="entry name" value="SUBTILISIN"/>
</dbReference>
<evidence type="ECO:0000256" key="1">
    <source>
        <dbReference type="ARBA" id="ARBA00011073"/>
    </source>
</evidence>
<evidence type="ECO:0000313" key="8">
    <source>
        <dbReference type="EMBL" id="AXF54771.1"/>
    </source>
</evidence>
<dbReference type="PROSITE" id="PS00138">
    <property type="entry name" value="SUBTILASE_SER"/>
    <property type="match status" value="1"/>
</dbReference>
<gene>
    <name evidence="8" type="ORF">DT065_01200</name>
</gene>
<dbReference type="PANTHER" id="PTHR43399">
    <property type="entry name" value="SUBTILISIN-RELATED"/>
    <property type="match status" value="1"/>
</dbReference>
<keyword evidence="9" id="KW-1185">Reference proteome</keyword>
<evidence type="ECO:0000313" key="9">
    <source>
        <dbReference type="Proteomes" id="UP000252100"/>
    </source>
</evidence>
<feature type="domain" description="Peptidase S8/S53" evidence="7">
    <location>
        <begin position="42"/>
        <end position="300"/>
    </location>
</feature>
<dbReference type="InterPro" id="IPR034202">
    <property type="entry name" value="Subtilisin_Carlsberg-like"/>
</dbReference>
<reference evidence="8 9" key="1">
    <citation type="journal article" date="2018" name="J. Microbiol.">
        <title>Salicibibacter kimchii gen. nov., sp. nov., a moderately halophilic and alkalitolerant bacterium in the family Bacillaceae, isolated from kimchi.</title>
        <authorList>
            <person name="Jang J.Y."/>
            <person name="Oh Y.J."/>
            <person name="Lim S.K."/>
            <person name="Park H.K."/>
            <person name="Lee C."/>
            <person name="Kim J.Y."/>
            <person name="Lee M.A."/>
            <person name="Choi H.J."/>
        </authorList>
    </citation>
    <scope>NUCLEOTIDE SEQUENCE [LARGE SCALE GENOMIC DNA]</scope>
    <source>
        <strain evidence="8 9">NKC1-1</strain>
    </source>
</reference>
<comment type="similarity">
    <text evidence="1 5 6">Belongs to the peptidase S8 family.</text>
</comment>
<dbReference type="Proteomes" id="UP000252100">
    <property type="component" value="Chromosome"/>
</dbReference>
<dbReference type="Pfam" id="PF00082">
    <property type="entry name" value="Peptidase_S8"/>
    <property type="match status" value="1"/>
</dbReference>
<dbReference type="Gene3D" id="3.40.50.200">
    <property type="entry name" value="Peptidase S8/S53 domain"/>
    <property type="match status" value="1"/>
</dbReference>
<protein>
    <submittedName>
        <fullName evidence="8">Serine protease</fullName>
    </submittedName>
</protein>
<dbReference type="PROSITE" id="PS00136">
    <property type="entry name" value="SUBTILASE_ASP"/>
    <property type="match status" value="1"/>
</dbReference>
<dbReference type="GO" id="GO:0004252">
    <property type="term" value="F:serine-type endopeptidase activity"/>
    <property type="evidence" value="ECO:0007669"/>
    <property type="project" value="UniProtKB-UniRule"/>
</dbReference>
<evidence type="ECO:0000256" key="2">
    <source>
        <dbReference type="ARBA" id="ARBA00022670"/>
    </source>
</evidence>
<sequence>MRKARLIPFKREEVVMTCSEVPRGIDMVQAPALWEAAEKGARQVIAVIDTGCQPDHPDLQDRIIDGRNFTTDYDGDETNFADNNGHGTHVAGTIAASETGTGVVGAAPQADILAVKALSGGGSGEMDWIIEAIRYAVDWRGPNDECVRVITMSLGGPQDIEALHQVVQYATEQEVSVVCAAGNQGDGEEHTDEFAYPAAYNEVIAVGAVNVDKEITEFTNTNDEIDLVAPGVNVLSTYIDGAYAKLTGTSMAAPHVSGGLALLVNITENAFGRDKSEAEMYAQLIRRTVPIGYSTRAEGNGLLALNLVDRIAEFYEDAEIDRQEKDKNIM</sequence>
<keyword evidence="3 5" id="KW-0378">Hydrolase</keyword>
<dbReference type="GO" id="GO:0006508">
    <property type="term" value="P:proteolysis"/>
    <property type="evidence" value="ECO:0007669"/>
    <property type="project" value="UniProtKB-KW"/>
</dbReference>